<evidence type="ECO:0000256" key="9">
    <source>
        <dbReference type="PROSITE-ProRule" id="PRU01193"/>
    </source>
</evidence>
<accession>A0A1F7IA62</accession>
<evidence type="ECO:0000256" key="7">
    <source>
        <dbReference type="ARBA" id="ARBA00023136"/>
    </source>
</evidence>
<dbReference type="PANTHER" id="PTHR43099">
    <property type="entry name" value="UPF0053 PROTEIN YRKA"/>
    <property type="match status" value="1"/>
</dbReference>
<evidence type="ECO:0000256" key="8">
    <source>
        <dbReference type="PROSITE-ProRule" id="PRU00703"/>
    </source>
</evidence>
<organism evidence="13 14">
    <name type="scientific">Candidatus Roizmanbacteria bacterium RIFCSPLOWO2_01_FULL_35_13</name>
    <dbReference type="NCBI Taxonomy" id="1802055"/>
    <lineage>
        <taxon>Bacteria</taxon>
        <taxon>Candidatus Roizmaniibacteriota</taxon>
    </lineage>
</organism>
<feature type="domain" description="CBS" evidence="11">
    <location>
        <begin position="288"/>
        <end position="345"/>
    </location>
</feature>
<evidence type="ECO:0000256" key="5">
    <source>
        <dbReference type="ARBA" id="ARBA00022989"/>
    </source>
</evidence>
<evidence type="ECO:0000256" key="1">
    <source>
        <dbReference type="ARBA" id="ARBA00004651"/>
    </source>
</evidence>
<gene>
    <name evidence="13" type="ORF">A3A74_07035</name>
</gene>
<reference evidence="13 14" key="1">
    <citation type="journal article" date="2016" name="Nat. Commun.">
        <title>Thousands of microbial genomes shed light on interconnected biogeochemical processes in an aquifer system.</title>
        <authorList>
            <person name="Anantharaman K."/>
            <person name="Brown C.T."/>
            <person name="Hug L.A."/>
            <person name="Sharon I."/>
            <person name="Castelle C.J."/>
            <person name="Probst A.J."/>
            <person name="Thomas B.C."/>
            <person name="Singh A."/>
            <person name="Wilkins M.J."/>
            <person name="Karaoz U."/>
            <person name="Brodie E.L."/>
            <person name="Williams K.H."/>
            <person name="Hubbard S.S."/>
            <person name="Banfield J.F."/>
        </authorList>
    </citation>
    <scope>NUCLEOTIDE SEQUENCE [LARGE SCALE GENOMIC DNA]</scope>
</reference>
<keyword evidence="7 9" id="KW-0472">Membrane</keyword>
<dbReference type="InterPro" id="IPR000644">
    <property type="entry name" value="CBS_dom"/>
</dbReference>
<dbReference type="PROSITE" id="PS51371">
    <property type="entry name" value="CBS"/>
    <property type="match status" value="2"/>
</dbReference>
<keyword evidence="5 9" id="KW-1133">Transmembrane helix</keyword>
<dbReference type="SUPFAM" id="SSF56176">
    <property type="entry name" value="FAD-binding/transporter-associated domain-like"/>
    <property type="match status" value="1"/>
</dbReference>
<dbReference type="GO" id="GO:0005886">
    <property type="term" value="C:plasma membrane"/>
    <property type="evidence" value="ECO:0007669"/>
    <property type="project" value="UniProtKB-SubCell"/>
</dbReference>
<keyword evidence="2" id="KW-1003">Cell membrane</keyword>
<keyword evidence="4" id="KW-0677">Repeat</keyword>
<dbReference type="PANTHER" id="PTHR43099:SF2">
    <property type="entry name" value="UPF0053 PROTEIN YRKA"/>
    <property type="match status" value="1"/>
</dbReference>
<evidence type="ECO:0000256" key="4">
    <source>
        <dbReference type="ARBA" id="ARBA00022737"/>
    </source>
</evidence>
<dbReference type="InterPro" id="IPR002550">
    <property type="entry name" value="CNNM"/>
</dbReference>
<dbReference type="InterPro" id="IPR005170">
    <property type="entry name" value="Transptr-assoc_dom"/>
</dbReference>
<feature type="transmembrane region" description="Helical" evidence="10">
    <location>
        <begin position="98"/>
        <end position="125"/>
    </location>
</feature>
<evidence type="ECO:0000259" key="12">
    <source>
        <dbReference type="PROSITE" id="PS51846"/>
    </source>
</evidence>
<dbReference type="InterPro" id="IPR044751">
    <property type="entry name" value="Ion_transp-like_CBS"/>
</dbReference>
<dbReference type="Pfam" id="PF00571">
    <property type="entry name" value="CBS"/>
    <property type="match status" value="2"/>
</dbReference>
<feature type="transmembrane region" description="Helical" evidence="10">
    <location>
        <begin position="137"/>
        <end position="159"/>
    </location>
</feature>
<protein>
    <recommendedName>
        <fullName evidence="15">Hemolysin</fullName>
    </recommendedName>
</protein>
<dbReference type="CDD" id="cd04590">
    <property type="entry name" value="CBS_pair_CorC_HlyC_assoc"/>
    <property type="match status" value="1"/>
</dbReference>
<evidence type="ECO:0000313" key="13">
    <source>
        <dbReference type="EMBL" id="OGK40233.1"/>
    </source>
</evidence>
<feature type="transmembrane region" description="Helical" evidence="10">
    <location>
        <begin position="6"/>
        <end position="30"/>
    </location>
</feature>
<dbReference type="SMART" id="SM01091">
    <property type="entry name" value="CorC_HlyC"/>
    <property type="match status" value="1"/>
</dbReference>
<dbReference type="PROSITE" id="PS51846">
    <property type="entry name" value="CNNM"/>
    <property type="match status" value="1"/>
</dbReference>
<dbReference type="InterPro" id="IPR051676">
    <property type="entry name" value="UPF0053_domain"/>
</dbReference>
<dbReference type="Pfam" id="PF03471">
    <property type="entry name" value="CorC_HlyC"/>
    <property type="match status" value="1"/>
</dbReference>
<dbReference type="SUPFAM" id="SSF54631">
    <property type="entry name" value="CBS-domain pair"/>
    <property type="match status" value="1"/>
</dbReference>
<feature type="domain" description="CNNM transmembrane" evidence="12">
    <location>
        <begin position="1"/>
        <end position="204"/>
    </location>
</feature>
<comment type="caution">
    <text evidence="13">The sequence shown here is derived from an EMBL/GenBank/DDBJ whole genome shotgun (WGS) entry which is preliminary data.</text>
</comment>
<evidence type="ECO:0000256" key="10">
    <source>
        <dbReference type="SAM" id="Phobius"/>
    </source>
</evidence>
<dbReference type="InterPro" id="IPR016169">
    <property type="entry name" value="FAD-bd_PCMH_sub2"/>
</dbReference>
<dbReference type="InterPro" id="IPR046342">
    <property type="entry name" value="CBS_dom_sf"/>
</dbReference>
<dbReference type="Gene3D" id="3.30.465.10">
    <property type="match status" value="1"/>
</dbReference>
<evidence type="ECO:0000256" key="2">
    <source>
        <dbReference type="ARBA" id="ARBA00022475"/>
    </source>
</evidence>
<dbReference type="EMBL" id="MGAF01000034">
    <property type="protein sequence ID" value="OGK40233.1"/>
    <property type="molecule type" value="Genomic_DNA"/>
</dbReference>
<comment type="subcellular location">
    <subcellularLocation>
        <location evidence="1">Cell membrane</location>
        <topology evidence="1">Multi-pass membrane protein</topology>
    </subcellularLocation>
</comment>
<proteinExistence type="predicted"/>
<dbReference type="GO" id="GO:0050660">
    <property type="term" value="F:flavin adenine dinucleotide binding"/>
    <property type="evidence" value="ECO:0007669"/>
    <property type="project" value="InterPro"/>
</dbReference>
<evidence type="ECO:0000256" key="3">
    <source>
        <dbReference type="ARBA" id="ARBA00022692"/>
    </source>
</evidence>
<keyword evidence="3 9" id="KW-0812">Transmembrane</keyword>
<dbReference type="Pfam" id="PF01595">
    <property type="entry name" value="CNNM"/>
    <property type="match status" value="1"/>
</dbReference>
<dbReference type="STRING" id="1802055.A3A74_07035"/>
<evidence type="ECO:0000256" key="6">
    <source>
        <dbReference type="ARBA" id="ARBA00023122"/>
    </source>
</evidence>
<dbReference type="InterPro" id="IPR036318">
    <property type="entry name" value="FAD-bd_PCMH-like_sf"/>
</dbReference>
<feature type="domain" description="CBS" evidence="11">
    <location>
        <begin position="223"/>
        <end position="283"/>
    </location>
</feature>
<evidence type="ECO:0000259" key="11">
    <source>
        <dbReference type="PROSITE" id="PS51371"/>
    </source>
</evidence>
<dbReference type="Gene3D" id="3.10.580.10">
    <property type="entry name" value="CBS-domain"/>
    <property type="match status" value="1"/>
</dbReference>
<dbReference type="FunFam" id="3.10.580.10:FF:000002">
    <property type="entry name" value="Magnesium/cobalt efflux protein CorC"/>
    <property type="match status" value="1"/>
</dbReference>
<dbReference type="Proteomes" id="UP000179270">
    <property type="component" value="Unassembled WGS sequence"/>
</dbReference>
<keyword evidence="6 8" id="KW-0129">CBS domain</keyword>
<evidence type="ECO:0000313" key="14">
    <source>
        <dbReference type="Proteomes" id="UP000179270"/>
    </source>
</evidence>
<evidence type="ECO:0008006" key="15">
    <source>
        <dbReference type="Google" id="ProtNLM"/>
    </source>
</evidence>
<dbReference type="AlphaFoldDB" id="A0A1F7IA62"/>
<sequence length="443" mass="49700">MYFFLQLLFVITLVLLNGFFVAAEFALVAVRKTRIEELIKNGSKSAKLVSKALNDLESYISSTQLGITLASLALGWIGEPAIAHFLEPFFSFLPQQTAFLTAHGLAVIIAFSIITFLHIVLGELAPKTMALQRAEEVSLFVIFPLVLFTKFFKPFIWFLNGAGTLVLKLFHFSAPIGQQLGHSEEEVKMILSQSAEGGTLEKQEVEMMHKILQLGDIPVRNIMMPRTEIKAIDADMPIREFKIFLRKNNLSRYPVYKGAIDTILGYVHVRDITKLKAEKDLTVLNSGIIREVINVPETQRIDDVLVAMRKKRVHMAVVNDEYGGTSGIVTLEDILESIVGEIYDEFDKTEVKIKKNINGDYIVDGLTSVQSIRQKFNIPIKGHGYVTIGGVVFGILGKEPKIGDTVRIGNIELKIQEVEKKRIKTLIVVKLKNREMALKSNRI</sequence>
<name>A0A1F7IA62_9BACT</name>
<dbReference type="SMART" id="SM00116">
    <property type="entry name" value="CBS"/>
    <property type="match status" value="2"/>
</dbReference>